<reference evidence="12 13" key="1">
    <citation type="submission" date="2011-07" db="EMBL/GenBank/DDBJ databases">
        <authorList>
            <person name="Harkins D.M."/>
            <person name="Madupu R."/>
            <person name="Durkin A.S."/>
            <person name="Torralba M."/>
            <person name="Methe B."/>
            <person name="Sutton G.G."/>
            <person name="Nelson K.E."/>
        </authorList>
    </citation>
    <scope>NUCLEOTIDE SEQUENCE [LARGE SCALE GENOMIC DNA]</scope>
    <source>
        <strain evidence="12 13">HK 85</strain>
    </source>
</reference>
<dbReference type="GO" id="GO:0003908">
    <property type="term" value="F:methylated-DNA-[protein]-cysteine S-methyltransferase activity"/>
    <property type="evidence" value="ECO:0007669"/>
    <property type="project" value="UniProtKB-UniRule"/>
</dbReference>
<comment type="similarity">
    <text evidence="2 9">Belongs to the MGMT family.</text>
</comment>
<comment type="caution">
    <text evidence="12">The sequence shown here is derived from an EMBL/GenBank/DDBJ whole genome shotgun (WGS) entry which is preliminary data.</text>
</comment>
<dbReference type="InterPro" id="IPR036631">
    <property type="entry name" value="MGMT_N_sf"/>
</dbReference>
<evidence type="ECO:0000256" key="8">
    <source>
        <dbReference type="ARBA" id="ARBA00049348"/>
    </source>
</evidence>
<dbReference type="HAMAP" id="MF_00772">
    <property type="entry name" value="OGT"/>
    <property type="match status" value="1"/>
</dbReference>
<feature type="active site" description="Nucleophile; methyl group acceptor" evidence="9">
    <location>
        <position position="139"/>
    </location>
</feature>
<name>F9QB13_9PAST</name>
<organism evidence="12 13">
    <name type="scientific">Haemophilus pittmaniae HK 85</name>
    <dbReference type="NCBI Taxonomy" id="1035188"/>
    <lineage>
        <taxon>Bacteria</taxon>
        <taxon>Pseudomonadati</taxon>
        <taxon>Pseudomonadota</taxon>
        <taxon>Gammaproteobacteria</taxon>
        <taxon>Pasteurellales</taxon>
        <taxon>Pasteurellaceae</taxon>
        <taxon>Haemophilus</taxon>
    </lineage>
</organism>
<gene>
    <name evidence="12" type="ORF">HMPREF9952_1621</name>
</gene>
<evidence type="ECO:0000259" key="10">
    <source>
        <dbReference type="Pfam" id="PF01035"/>
    </source>
</evidence>
<proteinExistence type="inferred from homology"/>
<dbReference type="PANTHER" id="PTHR10815:SF5">
    <property type="entry name" value="METHYLATED-DNA--PROTEIN-CYSTEINE METHYLTRANSFERASE"/>
    <property type="match status" value="1"/>
</dbReference>
<dbReference type="STRING" id="1035188.HMPREF9952_1621"/>
<comment type="subcellular location">
    <subcellularLocation>
        <location evidence="9">Cytoplasm</location>
    </subcellularLocation>
</comment>
<keyword evidence="7 9" id="KW-0234">DNA repair</keyword>
<evidence type="ECO:0000256" key="2">
    <source>
        <dbReference type="ARBA" id="ARBA00008711"/>
    </source>
</evidence>
<feature type="domain" description="Methylated-DNA-[protein]-cysteine S-methyltransferase DNA binding" evidence="10">
    <location>
        <begin position="89"/>
        <end position="167"/>
    </location>
</feature>
<dbReference type="SUPFAM" id="SSF46767">
    <property type="entry name" value="Methylated DNA-protein cysteine methyltransferase, C-terminal domain"/>
    <property type="match status" value="1"/>
</dbReference>
<dbReference type="GO" id="GO:0032259">
    <property type="term" value="P:methylation"/>
    <property type="evidence" value="ECO:0007669"/>
    <property type="project" value="UniProtKB-KW"/>
</dbReference>
<evidence type="ECO:0000256" key="4">
    <source>
        <dbReference type="ARBA" id="ARBA00022603"/>
    </source>
</evidence>
<dbReference type="SUPFAM" id="SSF53155">
    <property type="entry name" value="Methylated DNA-protein cysteine methyltransferase domain"/>
    <property type="match status" value="1"/>
</dbReference>
<dbReference type="Gene3D" id="3.30.160.70">
    <property type="entry name" value="Methylated DNA-protein cysteine methyltransferase domain"/>
    <property type="match status" value="1"/>
</dbReference>
<dbReference type="Pfam" id="PF02870">
    <property type="entry name" value="Methyltransf_1N"/>
    <property type="match status" value="1"/>
</dbReference>
<dbReference type="InterPro" id="IPR036388">
    <property type="entry name" value="WH-like_DNA-bd_sf"/>
</dbReference>
<dbReference type="InterPro" id="IPR023546">
    <property type="entry name" value="MGMT"/>
</dbReference>
<feature type="domain" description="Methylguanine DNA methyltransferase ribonuclease-like" evidence="11">
    <location>
        <begin position="13"/>
        <end position="84"/>
    </location>
</feature>
<dbReference type="PANTHER" id="PTHR10815">
    <property type="entry name" value="METHYLATED-DNA--PROTEIN-CYSTEINE METHYLTRANSFERASE"/>
    <property type="match status" value="1"/>
</dbReference>
<evidence type="ECO:0000313" key="13">
    <source>
        <dbReference type="Proteomes" id="UP000006235"/>
    </source>
</evidence>
<evidence type="ECO:0000256" key="1">
    <source>
        <dbReference type="ARBA" id="ARBA00001286"/>
    </source>
</evidence>
<sequence>MDKNDSQENTPTLFYTYYDSPIGRLLMLSDGENLTNLDCELEQTTPNPHWILREDLSLFQRVREALTRYFNGEAETFEDIPLAPQGTVFQQAIWCALRQIPYGKTASYGGLAESINNPKAVRAVGGAVGANPISIIIPCHRVLGKKAEITGFGGGLPAKRFLLQLEKIAYLDKGVEYVKPKLLKKYHA</sequence>
<accession>F9QB13</accession>
<comment type="catalytic activity">
    <reaction evidence="1 9">
        <text>a 4-O-methyl-thymidine in DNA + L-cysteinyl-[protein] = a thymidine in DNA + S-methyl-L-cysteinyl-[protein]</text>
        <dbReference type="Rhea" id="RHEA:53428"/>
        <dbReference type="Rhea" id="RHEA-COMP:10131"/>
        <dbReference type="Rhea" id="RHEA-COMP:10132"/>
        <dbReference type="Rhea" id="RHEA-COMP:13555"/>
        <dbReference type="Rhea" id="RHEA-COMP:13556"/>
        <dbReference type="ChEBI" id="CHEBI:29950"/>
        <dbReference type="ChEBI" id="CHEBI:82612"/>
        <dbReference type="ChEBI" id="CHEBI:137386"/>
        <dbReference type="ChEBI" id="CHEBI:137387"/>
        <dbReference type="EC" id="2.1.1.63"/>
    </reaction>
</comment>
<dbReference type="RefSeq" id="WP_007243210.1">
    <property type="nucleotide sequence ID" value="NZ_AFUV01000018.1"/>
</dbReference>
<dbReference type="EC" id="2.1.1.63" evidence="9"/>
<dbReference type="GO" id="GO:0006307">
    <property type="term" value="P:DNA alkylation repair"/>
    <property type="evidence" value="ECO:0007669"/>
    <property type="project" value="UniProtKB-UniRule"/>
</dbReference>
<dbReference type="AlphaFoldDB" id="F9QB13"/>
<evidence type="ECO:0000256" key="9">
    <source>
        <dbReference type="HAMAP-Rule" id="MF_00772"/>
    </source>
</evidence>
<dbReference type="InterPro" id="IPR008332">
    <property type="entry name" value="MethylG_MeTrfase_N"/>
</dbReference>
<dbReference type="Pfam" id="PF01035">
    <property type="entry name" value="DNA_binding_1"/>
    <property type="match status" value="1"/>
</dbReference>
<keyword evidence="5 9" id="KW-0808">Transferase</keyword>
<evidence type="ECO:0000256" key="7">
    <source>
        <dbReference type="ARBA" id="ARBA00023204"/>
    </source>
</evidence>
<dbReference type="InterPro" id="IPR014048">
    <property type="entry name" value="MethylDNA_cys_MeTrfase_DNA-bd"/>
</dbReference>
<comment type="function">
    <text evidence="9">Involved in the cellular defense against the biological effects of O6-methylguanine (O6-MeG) and O4-methylthymine (O4-MeT) in DNA. Repairs the methylated nucleobase in DNA by stoichiometrically transferring the methyl group to a cysteine residue in the enzyme. This is a suicide reaction: the enzyme is irreversibly inactivated.</text>
</comment>
<comment type="miscellaneous">
    <text evidence="9">This enzyme catalyzes only one turnover and therefore is not strictly catalytic. According to one definition, an enzyme is a biocatalyst that acts repeatedly and over many reaction cycles.</text>
</comment>
<evidence type="ECO:0000259" key="11">
    <source>
        <dbReference type="Pfam" id="PF02870"/>
    </source>
</evidence>
<evidence type="ECO:0000256" key="3">
    <source>
        <dbReference type="ARBA" id="ARBA00022490"/>
    </source>
</evidence>
<keyword evidence="3 9" id="KW-0963">Cytoplasm</keyword>
<dbReference type="Gene3D" id="1.10.10.10">
    <property type="entry name" value="Winged helix-like DNA-binding domain superfamily/Winged helix DNA-binding domain"/>
    <property type="match status" value="1"/>
</dbReference>
<dbReference type="Proteomes" id="UP000006235">
    <property type="component" value="Unassembled WGS sequence"/>
</dbReference>
<dbReference type="NCBIfam" id="TIGR00589">
    <property type="entry name" value="ogt"/>
    <property type="match status" value="1"/>
</dbReference>
<evidence type="ECO:0000256" key="5">
    <source>
        <dbReference type="ARBA" id="ARBA00022679"/>
    </source>
</evidence>
<dbReference type="CDD" id="cd06445">
    <property type="entry name" value="ATase"/>
    <property type="match status" value="1"/>
</dbReference>
<comment type="catalytic activity">
    <reaction evidence="8 9">
        <text>a 6-O-methyl-2'-deoxyguanosine in DNA + L-cysteinyl-[protein] = S-methyl-L-cysteinyl-[protein] + a 2'-deoxyguanosine in DNA</text>
        <dbReference type="Rhea" id="RHEA:24000"/>
        <dbReference type="Rhea" id="RHEA-COMP:10131"/>
        <dbReference type="Rhea" id="RHEA-COMP:10132"/>
        <dbReference type="Rhea" id="RHEA-COMP:11367"/>
        <dbReference type="Rhea" id="RHEA-COMP:11368"/>
        <dbReference type="ChEBI" id="CHEBI:29950"/>
        <dbReference type="ChEBI" id="CHEBI:82612"/>
        <dbReference type="ChEBI" id="CHEBI:85445"/>
        <dbReference type="ChEBI" id="CHEBI:85448"/>
        <dbReference type="EC" id="2.1.1.63"/>
    </reaction>
</comment>
<evidence type="ECO:0000313" key="12">
    <source>
        <dbReference type="EMBL" id="EGV05266.1"/>
    </source>
</evidence>
<protein>
    <recommendedName>
        <fullName evidence="9">Methylated-DNA--protein-cysteine methyltransferase</fullName>
        <ecNumber evidence="9">2.1.1.63</ecNumber>
    </recommendedName>
    <alternativeName>
        <fullName evidence="9">6-O-methylguanine-DNA methyltransferase</fullName>
        <shortName evidence="9">MGMT</shortName>
    </alternativeName>
    <alternativeName>
        <fullName evidence="9">O-6-methylguanine-DNA-alkyltransferase</fullName>
    </alternativeName>
</protein>
<dbReference type="EMBL" id="AFUV01000018">
    <property type="protein sequence ID" value="EGV05266.1"/>
    <property type="molecule type" value="Genomic_DNA"/>
</dbReference>
<keyword evidence="4 9" id="KW-0489">Methyltransferase</keyword>
<keyword evidence="6 9" id="KW-0227">DNA damage</keyword>
<dbReference type="GO" id="GO:0005737">
    <property type="term" value="C:cytoplasm"/>
    <property type="evidence" value="ECO:0007669"/>
    <property type="project" value="UniProtKB-SubCell"/>
</dbReference>
<dbReference type="InterPro" id="IPR001497">
    <property type="entry name" value="MethylDNA_cys_MeTrfase_AS"/>
</dbReference>
<dbReference type="FunFam" id="1.10.10.10:FF:000214">
    <property type="entry name" value="Methylated-DNA--protein-cysteine methyltransferase"/>
    <property type="match status" value="1"/>
</dbReference>
<evidence type="ECO:0000256" key="6">
    <source>
        <dbReference type="ARBA" id="ARBA00022763"/>
    </source>
</evidence>
<dbReference type="PROSITE" id="PS00374">
    <property type="entry name" value="MGMT"/>
    <property type="match status" value="1"/>
</dbReference>
<dbReference type="InterPro" id="IPR036217">
    <property type="entry name" value="MethylDNA_cys_MeTrfase_DNAb"/>
</dbReference>